<organism evidence="6 7">
    <name type="scientific">Vicia faba</name>
    <name type="common">Broad bean</name>
    <name type="synonym">Faba vulgaris</name>
    <dbReference type="NCBI Taxonomy" id="3906"/>
    <lineage>
        <taxon>Eukaryota</taxon>
        <taxon>Viridiplantae</taxon>
        <taxon>Streptophyta</taxon>
        <taxon>Embryophyta</taxon>
        <taxon>Tracheophyta</taxon>
        <taxon>Spermatophyta</taxon>
        <taxon>Magnoliopsida</taxon>
        <taxon>eudicotyledons</taxon>
        <taxon>Gunneridae</taxon>
        <taxon>Pentapetalae</taxon>
        <taxon>rosids</taxon>
        <taxon>fabids</taxon>
        <taxon>Fabales</taxon>
        <taxon>Fabaceae</taxon>
        <taxon>Papilionoideae</taxon>
        <taxon>50 kb inversion clade</taxon>
        <taxon>NPAAA clade</taxon>
        <taxon>Hologalegina</taxon>
        <taxon>IRL clade</taxon>
        <taxon>Fabeae</taxon>
        <taxon>Vicia</taxon>
    </lineage>
</organism>
<dbReference type="AlphaFoldDB" id="A0AAV0ZK97"/>
<dbReference type="Pfam" id="PF13181">
    <property type="entry name" value="TPR_8"/>
    <property type="match status" value="1"/>
</dbReference>
<reference evidence="6 7" key="1">
    <citation type="submission" date="2023-01" db="EMBL/GenBank/DDBJ databases">
        <authorList>
            <person name="Kreplak J."/>
        </authorList>
    </citation>
    <scope>NUCLEOTIDE SEQUENCE [LARGE SCALE GENOMIC DNA]</scope>
</reference>
<gene>
    <name evidence="6" type="ORF">VFH_II085120</name>
</gene>
<dbReference type="SUPFAM" id="SSF52833">
    <property type="entry name" value="Thioredoxin-like"/>
    <property type="match status" value="1"/>
</dbReference>
<evidence type="ECO:0000259" key="5">
    <source>
        <dbReference type="Pfam" id="PF00085"/>
    </source>
</evidence>
<evidence type="ECO:0000256" key="2">
    <source>
        <dbReference type="ARBA" id="ARBA00022803"/>
    </source>
</evidence>
<keyword evidence="1" id="KW-0677">Repeat</keyword>
<protein>
    <recommendedName>
        <fullName evidence="5">Thioredoxin domain-containing protein</fullName>
    </recommendedName>
</protein>
<dbReference type="Pfam" id="PF13432">
    <property type="entry name" value="TPR_16"/>
    <property type="match status" value="1"/>
</dbReference>
<evidence type="ECO:0000313" key="7">
    <source>
        <dbReference type="Proteomes" id="UP001157006"/>
    </source>
</evidence>
<dbReference type="GO" id="GO:0005737">
    <property type="term" value="C:cytoplasm"/>
    <property type="evidence" value="ECO:0007669"/>
    <property type="project" value="TreeGrafter"/>
</dbReference>
<dbReference type="PANTHER" id="PTHR46050:SF14">
    <property type="entry name" value="43KDA POSTSYNAPTIC PROTEIN-RELATED"/>
    <property type="match status" value="1"/>
</dbReference>
<feature type="region of interest" description="Disordered" evidence="4">
    <location>
        <begin position="29"/>
        <end position="120"/>
    </location>
</feature>
<dbReference type="InterPro" id="IPR036249">
    <property type="entry name" value="Thioredoxin-like_sf"/>
</dbReference>
<dbReference type="Pfam" id="PF14559">
    <property type="entry name" value="TPR_19"/>
    <property type="match status" value="1"/>
</dbReference>
<dbReference type="SUPFAM" id="SSF48452">
    <property type="entry name" value="TPR-like"/>
    <property type="match status" value="2"/>
</dbReference>
<dbReference type="Pfam" id="PF00085">
    <property type="entry name" value="Thioredoxin"/>
    <property type="match status" value="1"/>
</dbReference>
<sequence length="650" mass="72743">MEGKTNKNKVEKVELGCSFMAKIFKLKANKPKNSSSVHSLPIKTFNNTQLNESKGSPNHISKVSTEPQPVKNHTPLDSARSSIQQREVNGNSSGLARISTTSRPHRDNENKSPSIDSSTIKLTGNLLMNSSHISPRTSVTKINKEVNSVSCSVSNGVMGNIIRKSGDGVSQFRSPRSNRVVDPEVLKSMGNEAYKQGRFYEALALYERAIAIDSNKATYRCNKSAALIGLGRFRQAIVECEEAIRIQPSYARAHTRLATIYFRLGEAEKALNCNKETPYFDSDLAFKAHVLQIHLNKCSEARKINDWKLILTETKSAIYLGVDSAPKVYALQTEALLKLLRHQEAYATYEKMPKFDHDWCNKLFGPISSAYFLMIGAQIYLATGRFEDAMTASQHASKLDPSNIDVNAVVRRARTATSARLSGNLLFKASKFTEACAVYNEGLEHDPFNSVLLCNRAACRSKLGQYEKAIEDCSVALKVQPSYSKAMLRRADCNAKLERWEAAIQDYEMLIREKPGDEEVARALFEIHLKQKMLRGEDIKNLKFGSNLVCISSNDKFRHYVTSPGMSVVLFCNKGKATHNQILLVLEQTCKRFPSVNFLKVEIEDHPYLTKSEGVNTIPAFKIYKNGSRVKEISGNNHELLEKSIKLYSS</sequence>
<evidence type="ECO:0000256" key="4">
    <source>
        <dbReference type="SAM" id="MobiDB-lite"/>
    </source>
</evidence>
<accession>A0AAV0ZK97</accession>
<keyword evidence="2 3" id="KW-0802">TPR repeat</keyword>
<feature type="domain" description="Thioredoxin" evidence="5">
    <location>
        <begin position="580"/>
        <end position="645"/>
    </location>
</feature>
<dbReference type="GO" id="GO:0006950">
    <property type="term" value="P:response to stress"/>
    <property type="evidence" value="ECO:0007669"/>
    <property type="project" value="UniProtKB-ARBA"/>
</dbReference>
<dbReference type="PANTHER" id="PTHR46050">
    <property type="entry name" value="TPR REPEAT-CONTAINING THIOREDOXIN"/>
    <property type="match status" value="1"/>
</dbReference>
<feature type="repeat" description="TPR" evidence="3">
    <location>
        <begin position="370"/>
        <end position="403"/>
    </location>
</feature>
<dbReference type="Gene3D" id="1.25.40.10">
    <property type="entry name" value="Tetratricopeptide repeat domain"/>
    <property type="match status" value="1"/>
</dbReference>
<dbReference type="InterPro" id="IPR019734">
    <property type="entry name" value="TPR_rpt"/>
</dbReference>
<evidence type="ECO:0000256" key="1">
    <source>
        <dbReference type="ARBA" id="ARBA00022737"/>
    </source>
</evidence>
<dbReference type="InterPro" id="IPR044534">
    <property type="entry name" value="TTL1-4"/>
</dbReference>
<dbReference type="InterPro" id="IPR013105">
    <property type="entry name" value="TPR_2"/>
</dbReference>
<feature type="repeat" description="TPR" evidence="3">
    <location>
        <begin position="183"/>
        <end position="216"/>
    </location>
</feature>
<keyword evidence="7" id="KW-1185">Reference proteome</keyword>
<dbReference type="PROSITE" id="PS50005">
    <property type="entry name" value="TPR"/>
    <property type="match status" value="2"/>
</dbReference>
<dbReference type="EMBL" id="OX451737">
    <property type="protein sequence ID" value="CAI8597508.1"/>
    <property type="molecule type" value="Genomic_DNA"/>
</dbReference>
<dbReference type="SMART" id="SM00028">
    <property type="entry name" value="TPR"/>
    <property type="match status" value="7"/>
</dbReference>
<dbReference type="CDD" id="cd02947">
    <property type="entry name" value="TRX_family"/>
    <property type="match status" value="1"/>
</dbReference>
<dbReference type="InterPro" id="IPR011990">
    <property type="entry name" value="TPR-like_helical_dom_sf"/>
</dbReference>
<evidence type="ECO:0000256" key="3">
    <source>
        <dbReference type="PROSITE-ProRule" id="PRU00339"/>
    </source>
</evidence>
<name>A0AAV0ZK97_VICFA</name>
<dbReference type="InterPro" id="IPR013766">
    <property type="entry name" value="Thioredoxin_domain"/>
</dbReference>
<proteinExistence type="predicted"/>
<evidence type="ECO:0000313" key="6">
    <source>
        <dbReference type="EMBL" id="CAI8597508.1"/>
    </source>
</evidence>
<dbReference type="Gene3D" id="3.40.30.10">
    <property type="entry name" value="Glutaredoxin"/>
    <property type="match status" value="1"/>
</dbReference>
<feature type="compositionally biased region" description="Polar residues" evidence="4">
    <location>
        <begin position="31"/>
        <end position="67"/>
    </location>
</feature>
<dbReference type="Proteomes" id="UP001157006">
    <property type="component" value="Chromosome 2"/>
</dbReference>
<dbReference type="Pfam" id="PF07719">
    <property type="entry name" value="TPR_2"/>
    <property type="match status" value="1"/>
</dbReference>
<feature type="compositionally biased region" description="Polar residues" evidence="4">
    <location>
        <begin position="79"/>
        <end position="102"/>
    </location>
</feature>
<feature type="compositionally biased region" description="Polar residues" evidence="4">
    <location>
        <begin position="111"/>
        <end position="120"/>
    </location>
</feature>